<dbReference type="Proteomes" id="UP000838756">
    <property type="component" value="Unassembled WGS sequence"/>
</dbReference>
<dbReference type="GO" id="GO:0051015">
    <property type="term" value="F:actin filament binding"/>
    <property type="evidence" value="ECO:0007669"/>
    <property type="project" value="TreeGrafter"/>
</dbReference>
<dbReference type="GO" id="GO:0030866">
    <property type="term" value="P:cortical actin cytoskeleton organization"/>
    <property type="evidence" value="ECO:0007669"/>
    <property type="project" value="TreeGrafter"/>
</dbReference>
<dbReference type="Gene3D" id="1.25.10.10">
    <property type="entry name" value="Leucine-rich Repeat Variant"/>
    <property type="match status" value="1"/>
</dbReference>
<evidence type="ECO:0000313" key="4">
    <source>
        <dbReference type="Proteomes" id="UP000838756"/>
    </source>
</evidence>
<dbReference type="PROSITE" id="PS51232">
    <property type="entry name" value="GBD_FH3"/>
    <property type="match status" value="1"/>
</dbReference>
<dbReference type="InterPro" id="IPR014768">
    <property type="entry name" value="GBD/FH3_dom"/>
</dbReference>
<dbReference type="PANTHER" id="PTHR45920">
    <property type="entry name" value="FORMIN HOMOLOGY 2 DOMAIN CONTAINING, ISOFORM I"/>
    <property type="match status" value="1"/>
</dbReference>
<name>A0A8S4QJZ9_9NEOP</name>
<dbReference type="InterPro" id="IPR056771">
    <property type="entry name" value="FH3_FHOD1-3-like"/>
</dbReference>
<proteinExistence type="predicted"/>
<gene>
    <name evidence="3" type="primary">jg27757</name>
    <name evidence="3" type="ORF">PAEG_LOCUS2771</name>
</gene>
<comment type="caution">
    <text evidence="3">The sequence shown here is derived from an EMBL/GenBank/DDBJ whole genome shotgun (WGS) entry which is preliminary data.</text>
</comment>
<feature type="domain" description="GBD/FH3" evidence="2">
    <location>
        <begin position="1"/>
        <end position="161"/>
    </location>
</feature>
<keyword evidence="4" id="KW-1185">Reference proteome</keyword>
<organism evidence="3 4">
    <name type="scientific">Pararge aegeria aegeria</name>
    <dbReference type="NCBI Taxonomy" id="348720"/>
    <lineage>
        <taxon>Eukaryota</taxon>
        <taxon>Metazoa</taxon>
        <taxon>Ecdysozoa</taxon>
        <taxon>Arthropoda</taxon>
        <taxon>Hexapoda</taxon>
        <taxon>Insecta</taxon>
        <taxon>Pterygota</taxon>
        <taxon>Neoptera</taxon>
        <taxon>Endopterygota</taxon>
        <taxon>Lepidoptera</taxon>
        <taxon>Glossata</taxon>
        <taxon>Ditrysia</taxon>
        <taxon>Papilionoidea</taxon>
        <taxon>Nymphalidae</taxon>
        <taxon>Satyrinae</taxon>
        <taxon>Satyrini</taxon>
        <taxon>Parargina</taxon>
        <taxon>Pararge</taxon>
    </lineage>
</organism>
<dbReference type="GO" id="GO:0005856">
    <property type="term" value="C:cytoskeleton"/>
    <property type="evidence" value="ECO:0007669"/>
    <property type="project" value="TreeGrafter"/>
</dbReference>
<dbReference type="AlphaFoldDB" id="A0A8S4QJZ9"/>
<dbReference type="Pfam" id="PF24959">
    <property type="entry name" value="FH3_FHOD1-3"/>
    <property type="match status" value="1"/>
</dbReference>
<dbReference type="InterPro" id="IPR011989">
    <property type="entry name" value="ARM-like"/>
</dbReference>
<keyword evidence="1" id="KW-0009">Actin-binding</keyword>
<dbReference type="OrthoDB" id="9806920at2759"/>
<dbReference type="SUPFAM" id="SSF48371">
    <property type="entry name" value="ARM repeat"/>
    <property type="match status" value="1"/>
</dbReference>
<evidence type="ECO:0000256" key="1">
    <source>
        <dbReference type="ARBA" id="ARBA00023203"/>
    </source>
</evidence>
<evidence type="ECO:0000259" key="2">
    <source>
        <dbReference type="PROSITE" id="PS51232"/>
    </source>
</evidence>
<dbReference type="EMBL" id="CAKXAJ010008634">
    <property type="protein sequence ID" value="CAH2210914.1"/>
    <property type="molecule type" value="Genomic_DNA"/>
</dbReference>
<reference evidence="3" key="1">
    <citation type="submission" date="2022-03" db="EMBL/GenBank/DDBJ databases">
        <authorList>
            <person name="Lindestad O."/>
        </authorList>
    </citation>
    <scope>NUCLEOTIDE SEQUENCE</scope>
</reference>
<protein>
    <submittedName>
        <fullName evidence="3">Jg27757 protein</fullName>
    </submittedName>
</protein>
<feature type="non-terminal residue" evidence="3">
    <location>
        <position position="1"/>
    </location>
</feature>
<evidence type="ECO:0000313" key="3">
    <source>
        <dbReference type="EMBL" id="CAH2210914.1"/>
    </source>
</evidence>
<dbReference type="PANTHER" id="PTHR45920:SF4">
    <property type="entry name" value="FORMIN HOMOLOGY 2 DOMAIN CONTAINING, ISOFORM I"/>
    <property type="match status" value="1"/>
</dbReference>
<dbReference type="InterPro" id="IPR016024">
    <property type="entry name" value="ARM-type_fold"/>
</dbReference>
<dbReference type="GO" id="GO:0005737">
    <property type="term" value="C:cytoplasm"/>
    <property type="evidence" value="ECO:0007669"/>
    <property type="project" value="TreeGrafter"/>
</dbReference>
<sequence length="161" mass="18622">ILLYVDGMHGVMNHKRCIQWMYSLIASRFRHVVKTALKLLLVFVEYTDKNCLLLIEAIAIVDNSNGRPFWFNVMKILQDVDASDTELLIYATTLINRCLNSLPERDMYYDHVDSLQEQGIDDIVRLYMSKQGTDLDLLRQLQIFEAVLLYEDGDESGTALK</sequence>
<accession>A0A8S4QJZ9</accession>